<keyword evidence="2" id="KW-1185">Reference proteome</keyword>
<sequence>MSSGIRNYKFSNNCFLLCQLFEITSQWSLITARFGIVSDSSNRVSDSWNYSFIPVESTFRCTCRILFYLLGQSPGS</sequence>
<dbReference type="AlphaFoldDB" id="A0AAX6IB55"/>
<evidence type="ECO:0000313" key="2">
    <source>
        <dbReference type="Proteomes" id="UP001140949"/>
    </source>
</evidence>
<evidence type="ECO:0000313" key="1">
    <source>
        <dbReference type="EMBL" id="KAJ6850466.1"/>
    </source>
</evidence>
<organism evidence="1 2">
    <name type="scientific">Iris pallida</name>
    <name type="common">Sweet iris</name>
    <dbReference type="NCBI Taxonomy" id="29817"/>
    <lineage>
        <taxon>Eukaryota</taxon>
        <taxon>Viridiplantae</taxon>
        <taxon>Streptophyta</taxon>
        <taxon>Embryophyta</taxon>
        <taxon>Tracheophyta</taxon>
        <taxon>Spermatophyta</taxon>
        <taxon>Magnoliopsida</taxon>
        <taxon>Liliopsida</taxon>
        <taxon>Asparagales</taxon>
        <taxon>Iridaceae</taxon>
        <taxon>Iridoideae</taxon>
        <taxon>Irideae</taxon>
        <taxon>Iris</taxon>
    </lineage>
</organism>
<proteinExistence type="predicted"/>
<reference evidence="1" key="1">
    <citation type="journal article" date="2023" name="GigaByte">
        <title>Genome assembly of the bearded iris, Iris pallida Lam.</title>
        <authorList>
            <person name="Bruccoleri R.E."/>
            <person name="Oakeley E.J."/>
            <person name="Faust A.M.E."/>
            <person name="Altorfer M."/>
            <person name="Dessus-Babus S."/>
            <person name="Burckhardt D."/>
            <person name="Oertli M."/>
            <person name="Naumann U."/>
            <person name="Petersen F."/>
            <person name="Wong J."/>
        </authorList>
    </citation>
    <scope>NUCLEOTIDE SEQUENCE</scope>
    <source>
        <strain evidence="1">GSM-AAB239-AS_SAM_17_03QT</strain>
    </source>
</reference>
<name>A0AAX6IB55_IRIPA</name>
<reference evidence="1" key="2">
    <citation type="submission" date="2023-04" db="EMBL/GenBank/DDBJ databases">
        <authorList>
            <person name="Bruccoleri R.E."/>
            <person name="Oakeley E.J."/>
            <person name="Faust A.-M."/>
            <person name="Dessus-Babus S."/>
            <person name="Altorfer M."/>
            <person name="Burckhardt D."/>
            <person name="Oertli M."/>
            <person name="Naumann U."/>
            <person name="Petersen F."/>
            <person name="Wong J."/>
        </authorList>
    </citation>
    <scope>NUCLEOTIDE SEQUENCE</scope>
    <source>
        <strain evidence="1">GSM-AAB239-AS_SAM_17_03QT</strain>
        <tissue evidence="1">Leaf</tissue>
    </source>
</reference>
<dbReference type="Proteomes" id="UP001140949">
    <property type="component" value="Unassembled WGS sequence"/>
</dbReference>
<accession>A0AAX6IB55</accession>
<comment type="caution">
    <text evidence="1">The sequence shown here is derived from an EMBL/GenBank/DDBJ whole genome shotgun (WGS) entry which is preliminary data.</text>
</comment>
<protein>
    <submittedName>
        <fullName evidence="1">Uncharacterized protein</fullName>
    </submittedName>
</protein>
<gene>
    <name evidence="1" type="ORF">M6B38_265255</name>
</gene>
<dbReference type="EMBL" id="JANAVB010002914">
    <property type="protein sequence ID" value="KAJ6850466.1"/>
    <property type="molecule type" value="Genomic_DNA"/>
</dbReference>